<reference evidence="3" key="2">
    <citation type="submission" date="2010-04" db="EMBL/GenBank/DDBJ databases">
        <authorList>
            <person name="Buell R."/>
            <person name="Hamilton J."/>
            <person name="Hostetler J."/>
        </authorList>
    </citation>
    <scope>NUCLEOTIDE SEQUENCE [LARGE SCALE GENOMIC DNA]</scope>
    <source>
        <strain evidence="3">DAOM:BR144</strain>
    </source>
</reference>
<sequence>MQEKEHARNLVSQEQYDNFSDDSAMKTSTTERQPIIASKDCEFKTEDTCCDRIAEQMFDDLYNSVVDSEVQISRKQHMPRQVEPQRSHSIGSDVSSSETNTPSTPEAAKIYRAEMATTKKKTESEISTERKLVSKIIEALDIQAGKNSIITWTSLS</sequence>
<dbReference type="VEuPathDB" id="FungiDB:PYU1_G004104"/>
<reference evidence="3" key="1">
    <citation type="journal article" date="2010" name="Genome Biol.">
        <title>Genome sequence of the necrotrophic plant pathogen Pythium ultimum reveals original pathogenicity mechanisms and effector repertoire.</title>
        <authorList>
            <person name="Levesque C.A."/>
            <person name="Brouwer H."/>
            <person name="Cano L."/>
            <person name="Hamilton J.P."/>
            <person name="Holt C."/>
            <person name="Huitema E."/>
            <person name="Raffaele S."/>
            <person name="Robideau G.P."/>
            <person name="Thines M."/>
            <person name="Win J."/>
            <person name="Zerillo M.M."/>
            <person name="Beakes G.W."/>
            <person name="Boore J.L."/>
            <person name="Busam D."/>
            <person name="Dumas B."/>
            <person name="Ferriera S."/>
            <person name="Fuerstenberg S.I."/>
            <person name="Gachon C.M."/>
            <person name="Gaulin E."/>
            <person name="Govers F."/>
            <person name="Grenville-Briggs L."/>
            <person name="Horner N."/>
            <person name="Hostetler J."/>
            <person name="Jiang R.H."/>
            <person name="Johnson J."/>
            <person name="Krajaejun T."/>
            <person name="Lin H."/>
            <person name="Meijer H.J."/>
            <person name="Moore B."/>
            <person name="Morris P."/>
            <person name="Phuntmart V."/>
            <person name="Puiu D."/>
            <person name="Shetty J."/>
            <person name="Stajich J.E."/>
            <person name="Tripathy S."/>
            <person name="Wawra S."/>
            <person name="van West P."/>
            <person name="Whitty B.R."/>
            <person name="Coutinho P.M."/>
            <person name="Henrissat B."/>
            <person name="Martin F."/>
            <person name="Thomas P.D."/>
            <person name="Tyler B.M."/>
            <person name="De Vries R.P."/>
            <person name="Kamoun S."/>
            <person name="Yandell M."/>
            <person name="Tisserat N."/>
            <person name="Buell C.R."/>
        </authorList>
    </citation>
    <scope>NUCLEOTIDE SEQUENCE</scope>
    <source>
        <strain evidence="3">DAOM:BR144</strain>
    </source>
</reference>
<reference evidence="2" key="3">
    <citation type="submission" date="2015-02" db="UniProtKB">
        <authorList>
            <consortium name="EnsemblProtists"/>
        </authorList>
    </citation>
    <scope>IDENTIFICATION</scope>
    <source>
        <strain evidence="2">DAOM BR144</strain>
    </source>
</reference>
<feature type="region of interest" description="Disordered" evidence="1">
    <location>
        <begin position="1"/>
        <end position="37"/>
    </location>
</feature>
<dbReference type="InParanoid" id="K3WGM3"/>
<name>K3WGM3_GLOUD</name>
<evidence type="ECO:0000313" key="2">
    <source>
        <dbReference type="EnsemblProtists" id="PYU1_T004114"/>
    </source>
</evidence>
<dbReference type="HOGENOM" id="CLU_1690257_0_0_1"/>
<dbReference type="Proteomes" id="UP000019132">
    <property type="component" value="Unassembled WGS sequence"/>
</dbReference>
<evidence type="ECO:0000313" key="3">
    <source>
        <dbReference type="Proteomes" id="UP000019132"/>
    </source>
</evidence>
<keyword evidence="3" id="KW-1185">Reference proteome</keyword>
<organism evidence="2 3">
    <name type="scientific">Globisporangium ultimum (strain ATCC 200006 / CBS 805.95 / DAOM BR144)</name>
    <name type="common">Pythium ultimum</name>
    <dbReference type="NCBI Taxonomy" id="431595"/>
    <lineage>
        <taxon>Eukaryota</taxon>
        <taxon>Sar</taxon>
        <taxon>Stramenopiles</taxon>
        <taxon>Oomycota</taxon>
        <taxon>Peronosporomycetes</taxon>
        <taxon>Pythiales</taxon>
        <taxon>Pythiaceae</taxon>
        <taxon>Globisporangium</taxon>
    </lineage>
</organism>
<evidence type="ECO:0000256" key="1">
    <source>
        <dbReference type="SAM" id="MobiDB-lite"/>
    </source>
</evidence>
<dbReference type="AlphaFoldDB" id="K3WGM3"/>
<protein>
    <submittedName>
        <fullName evidence="2">Uncharacterized protein</fullName>
    </submittedName>
</protein>
<dbReference type="EMBL" id="GL376567">
    <property type="status" value="NOT_ANNOTATED_CDS"/>
    <property type="molecule type" value="Genomic_DNA"/>
</dbReference>
<feature type="region of interest" description="Disordered" evidence="1">
    <location>
        <begin position="73"/>
        <end position="107"/>
    </location>
</feature>
<accession>K3WGM3</accession>
<feature type="compositionally biased region" description="Low complexity" evidence="1">
    <location>
        <begin position="95"/>
        <end position="106"/>
    </location>
</feature>
<dbReference type="EnsemblProtists" id="PYU1_T004114">
    <property type="protein sequence ID" value="PYU1_T004114"/>
    <property type="gene ID" value="PYU1_G004104"/>
</dbReference>
<proteinExistence type="predicted"/>